<sequence length="310" mass="35968">MRAQQHNHASNRRLYAFVASVEHPRAGGLTKYMCRPRVAASPGKSGRIRPERVIGRAQRVIGCERRATTRPVIQLPERAVRGRCSDRRKQREKERRNSERRKHCMSTSYRDRLYAPIVRSDFQASRKLIVEVKVVFCLTHRHCDSAANLSSTEYPIPRWSYQIIGYPCNGQVQEQEGRTRFGGDERYGAQDPGLRSEPRLTYEGSVKKKGKQQQSGSEGSLYSPRDRAQAVEKRGLDDGRTVVDLYRSTNPDWSLYQPTYDMPDFEWLLLGMSFGILGIDWRWRFAYLMIGLRFWESGERKWAGVWSFLV</sequence>
<keyword evidence="3" id="KW-1185">Reference proteome</keyword>
<gene>
    <name evidence="2" type="ORF">FN846DRAFT_895995</name>
</gene>
<name>A0A5J5EEE3_9PEZI</name>
<feature type="region of interest" description="Disordered" evidence="1">
    <location>
        <begin position="181"/>
        <end position="225"/>
    </location>
</feature>
<evidence type="ECO:0000313" key="3">
    <source>
        <dbReference type="Proteomes" id="UP000326924"/>
    </source>
</evidence>
<dbReference type="EMBL" id="VXIS01000448">
    <property type="protein sequence ID" value="KAA8893407.1"/>
    <property type="molecule type" value="Genomic_DNA"/>
</dbReference>
<feature type="region of interest" description="Disordered" evidence="1">
    <location>
        <begin position="81"/>
        <end position="104"/>
    </location>
</feature>
<reference evidence="2 3" key="1">
    <citation type="submission" date="2019-09" db="EMBL/GenBank/DDBJ databases">
        <title>Draft genome of the ectomycorrhizal ascomycete Sphaerosporella brunnea.</title>
        <authorList>
            <consortium name="DOE Joint Genome Institute"/>
            <person name="Benucci G.M."/>
            <person name="Marozzi G."/>
            <person name="Antonielli L."/>
            <person name="Sanchez S."/>
            <person name="Marco P."/>
            <person name="Wang X."/>
            <person name="Falini L.B."/>
            <person name="Barry K."/>
            <person name="Haridas S."/>
            <person name="Lipzen A."/>
            <person name="Labutti K."/>
            <person name="Grigoriev I.V."/>
            <person name="Murat C."/>
            <person name="Martin F."/>
            <person name="Albertini E."/>
            <person name="Donnini D."/>
            <person name="Bonito G."/>
        </authorList>
    </citation>
    <scope>NUCLEOTIDE SEQUENCE [LARGE SCALE GENOMIC DNA]</scope>
    <source>
        <strain evidence="2 3">Sb_GMNB300</strain>
    </source>
</reference>
<accession>A0A5J5EEE3</accession>
<feature type="compositionally biased region" description="Basic and acidic residues" evidence="1">
    <location>
        <begin position="81"/>
        <end position="97"/>
    </location>
</feature>
<evidence type="ECO:0000313" key="2">
    <source>
        <dbReference type="EMBL" id="KAA8893407.1"/>
    </source>
</evidence>
<protein>
    <submittedName>
        <fullName evidence="2">Uncharacterized protein</fullName>
    </submittedName>
</protein>
<dbReference type="InParanoid" id="A0A5J5EEE3"/>
<organism evidence="2 3">
    <name type="scientific">Sphaerosporella brunnea</name>
    <dbReference type="NCBI Taxonomy" id="1250544"/>
    <lineage>
        <taxon>Eukaryota</taxon>
        <taxon>Fungi</taxon>
        <taxon>Dikarya</taxon>
        <taxon>Ascomycota</taxon>
        <taxon>Pezizomycotina</taxon>
        <taxon>Pezizomycetes</taxon>
        <taxon>Pezizales</taxon>
        <taxon>Pyronemataceae</taxon>
        <taxon>Sphaerosporella</taxon>
    </lineage>
</organism>
<evidence type="ECO:0000256" key="1">
    <source>
        <dbReference type="SAM" id="MobiDB-lite"/>
    </source>
</evidence>
<comment type="caution">
    <text evidence="2">The sequence shown here is derived from an EMBL/GenBank/DDBJ whole genome shotgun (WGS) entry which is preliminary data.</text>
</comment>
<dbReference type="Proteomes" id="UP000326924">
    <property type="component" value="Unassembled WGS sequence"/>
</dbReference>
<feature type="compositionally biased region" description="Basic and acidic residues" evidence="1">
    <location>
        <begin position="181"/>
        <end position="200"/>
    </location>
</feature>
<dbReference type="AlphaFoldDB" id="A0A5J5EEE3"/>
<proteinExistence type="predicted"/>